<dbReference type="GO" id="GO:0008236">
    <property type="term" value="F:serine-type peptidase activity"/>
    <property type="evidence" value="ECO:0007669"/>
    <property type="project" value="InterPro"/>
</dbReference>
<dbReference type="GO" id="GO:0006508">
    <property type="term" value="P:proteolysis"/>
    <property type="evidence" value="ECO:0007669"/>
    <property type="project" value="InterPro"/>
</dbReference>
<gene>
    <name evidence="2" type="ORF">GH754_12140</name>
</gene>
<dbReference type="InterPro" id="IPR029058">
    <property type="entry name" value="AB_hydrolase_fold"/>
</dbReference>
<dbReference type="Pfam" id="PF00326">
    <property type="entry name" value="Peptidase_S9"/>
    <property type="match status" value="1"/>
</dbReference>
<dbReference type="InterPro" id="IPR001375">
    <property type="entry name" value="Peptidase_S9_cat"/>
</dbReference>
<organism evidence="2 3">
    <name type="scientific">Salinibacillus xinjiangensis</name>
    <dbReference type="NCBI Taxonomy" id="1229268"/>
    <lineage>
        <taxon>Bacteria</taxon>
        <taxon>Bacillati</taxon>
        <taxon>Bacillota</taxon>
        <taxon>Bacilli</taxon>
        <taxon>Bacillales</taxon>
        <taxon>Bacillaceae</taxon>
        <taxon>Salinibacillus</taxon>
    </lineage>
</organism>
<dbReference type="Gene3D" id="3.40.50.1820">
    <property type="entry name" value="alpha/beta hydrolase"/>
    <property type="match status" value="1"/>
</dbReference>
<name>A0A6G1X801_9BACI</name>
<reference evidence="2 3" key="1">
    <citation type="submission" date="2019-11" db="EMBL/GenBank/DDBJ databases">
        <authorList>
            <person name="Li J."/>
        </authorList>
    </citation>
    <scope>NUCLEOTIDE SEQUENCE [LARGE SCALE GENOMIC DNA]</scope>
    <source>
        <strain evidence="2 3">J4</strain>
    </source>
</reference>
<keyword evidence="3" id="KW-1185">Reference proteome</keyword>
<comment type="caution">
    <text evidence="2">The sequence shown here is derived from an EMBL/GenBank/DDBJ whole genome shotgun (WGS) entry which is preliminary data.</text>
</comment>
<evidence type="ECO:0000259" key="1">
    <source>
        <dbReference type="Pfam" id="PF00326"/>
    </source>
</evidence>
<dbReference type="EMBL" id="WJNH01000007">
    <property type="protein sequence ID" value="MRG87059.1"/>
    <property type="molecule type" value="Genomic_DNA"/>
</dbReference>
<dbReference type="Proteomes" id="UP000480185">
    <property type="component" value="Unassembled WGS sequence"/>
</dbReference>
<feature type="domain" description="Peptidase S9 prolyl oligopeptidase catalytic" evidence="1">
    <location>
        <begin position="93"/>
        <end position="251"/>
    </location>
</feature>
<dbReference type="AlphaFoldDB" id="A0A6G1X801"/>
<dbReference type="PANTHER" id="PTHR47381">
    <property type="entry name" value="ALPHA/BETA-HYDROLASES SUPERFAMILY PROTEIN"/>
    <property type="match status" value="1"/>
</dbReference>
<dbReference type="PANTHER" id="PTHR47381:SF3">
    <property type="entry name" value="ALPHA_BETA-HYDROLASES SUPERFAMILY PROTEIN"/>
    <property type="match status" value="1"/>
</dbReference>
<proteinExistence type="predicted"/>
<evidence type="ECO:0000313" key="2">
    <source>
        <dbReference type="EMBL" id="MRG87059.1"/>
    </source>
</evidence>
<protein>
    <submittedName>
        <fullName evidence="2">Esterase</fullName>
    </submittedName>
</protein>
<sequence>MVIVKNEKIHNIPTLHVVQKANKDCPLPTVIYSHGFTSAKEHNLPFAYLMAEKGYRVLLPDSILHGERADGKTEDEIQFEFWKIVAQNLKELDVLKQFIEEKNLLLNGRIGLAGTSMGGISTSAALTQYSWIKVAAVLMGSPKAMEMAEYTIQQVRQSGVKLPFTEDELKQQVQELEAIDLSKHVHKLAQRPVLFWHGDQDRVVPFQQSFSFYESTIETYQNREDFRYIREKGKDHKVTRNAILETVNWFSKYL</sequence>
<dbReference type="NCBIfam" id="NF007857">
    <property type="entry name" value="PRK10566.1"/>
    <property type="match status" value="1"/>
</dbReference>
<accession>A0A6G1X801</accession>
<dbReference type="OrthoDB" id="31158at2"/>
<dbReference type="SUPFAM" id="SSF53474">
    <property type="entry name" value="alpha/beta-Hydrolases"/>
    <property type="match status" value="1"/>
</dbReference>
<dbReference type="RefSeq" id="WP_153728949.1">
    <property type="nucleotide sequence ID" value="NZ_WJNH01000007.1"/>
</dbReference>
<evidence type="ECO:0000313" key="3">
    <source>
        <dbReference type="Proteomes" id="UP000480185"/>
    </source>
</evidence>